<sequence length="68" mass="7854">MEIFIEISVQCKFTIPMMIDHQLAITVIEAVTFCQHDAGIRSVECIQLVWRQSSTCLRTGRFCSRCRC</sequence>
<accession>A0A922HRI9</accession>
<organism evidence="1 2">
    <name type="scientific">Dermatophagoides farinae</name>
    <name type="common">American house dust mite</name>
    <dbReference type="NCBI Taxonomy" id="6954"/>
    <lineage>
        <taxon>Eukaryota</taxon>
        <taxon>Metazoa</taxon>
        <taxon>Ecdysozoa</taxon>
        <taxon>Arthropoda</taxon>
        <taxon>Chelicerata</taxon>
        <taxon>Arachnida</taxon>
        <taxon>Acari</taxon>
        <taxon>Acariformes</taxon>
        <taxon>Sarcoptiformes</taxon>
        <taxon>Astigmata</taxon>
        <taxon>Psoroptidia</taxon>
        <taxon>Analgoidea</taxon>
        <taxon>Pyroglyphidae</taxon>
        <taxon>Dermatophagoidinae</taxon>
        <taxon>Dermatophagoides</taxon>
    </lineage>
</organism>
<dbReference type="EMBL" id="ASGP02000006">
    <property type="protein sequence ID" value="KAH9501418.1"/>
    <property type="molecule type" value="Genomic_DNA"/>
</dbReference>
<protein>
    <submittedName>
        <fullName evidence="1">Uncharacterized protein</fullName>
    </submittedName>
</protein>
<dbReference type="Proteomes" id="UP000790347">
    <property type="component" value="Unassembled WGS sequence"/>
</dbReference>
<evidence type="ECO:0000313" key="2">
    <source>
        <dbReference type="Proteomes" id="UP000790347"/>
    </source>
</evidence>
<reference evidence="1" key="2">
    <citation type="journal article" date="2022" name="Res Sq">
        <title>Comparative Genomics Reveals Insights into the Divergent Evolution of Astigmatic Mites and Household Pest Adaptations.</title>
        <authorList>
            <person name="Xiong Q."/>
            <person name="Wan A.T.-Y."/>
            <person name="Liu X.-Y."/>
            <person name="Fung C.S.-H."/>
            <person name="Xiao X."/>
            <person name="Malainual N."/>
            <person name="Hou J."/>
            <person name="Wang L."/>
            <person name="Wang M."/>
            <person name="Yang K."/>
            <person name="Cui Y."/>
            <person name="Leung E."/>
            <person name="Nong W."/>
            <person name="Shin S.-K."/>
            <person name="Au S."/>
            <person name="Jeong K.Y."/>
            <person name="Chew F.T."/>
            <person name="Hui J."/>
            <person name="Leung T.F."/>
            <person name="Tungtrongchitr A."/>
            <person name="Zhong N."/>
            <person name="Liu Z."/>
            <person name="Tsui S."/>
        </authorList>
    </citation>
    <scope>NUCLEOTIDE SEQUENCE</scope>
    <source>
        <strain evidence="1">Derf</strain>
        <tissue evidence="1">Whole organism</tissue>
    </source>
</reference>
<evidence type="ECO:0000313" key="1">
    <source>
        <dbReference type="EMBL" id="KAH9501418.1"/>
    </source>
</evidence>
<dbReference type="AlphaFoldDB" id="A0A922HRI9"/>
<gene>
    <name evidence="1" type="ORF">DERF_012266</name>
</gene>
<reference evidence="1" key="1">
    <citation type="submission" date="2013-05" db="EMBL/GenBank/DDBJ databases">
        <authorList>
            <person name="Yim A.K.Y."/>
            <person name="Chan T.F."/>
            <person name="Ji K.M."/>
            <person name="Liu X.Y."/>
            <person name="Zhou J.W."/>
            <person name="Li R.Q."/>
            <person name="Yang K.Y."/>
            <person name="Li J."/>
            <person name="Li M."/>
            <person name="Law P.T.W."/>
            <person name="Wu Y.L."/>
            <person name="Cai Z.L."/>
            <person name="Qin H."/>
            <person name="Bao Y."/>
            <person name="Leung R.K.K."/>
            <person name="Ng P.K.S."/>
            <person name="Zou J."/>
            <person name="Zhong X.J."/>
            <person name="Ran P.X."/>
            <person name="Zhong N.S."/>
            <person name="Liu Z.G."/>
            <person name="Tsui S.K.W."/>
        </authorList>
    </citation>
    <scope>NUCLEOTIDE SEQUENCE</scope>
    <source>
        <strain evidence="1">Derf</strain>
        <tissue evidence="1">Whole organism</tissue>
    </source>
</reference>
<proteinExistence type="predicted"/>
<name>A0A922HRI9_DERFA</name>
<keyword evidence="2" id="KW-1185">Reference proteome</keyword>
<comment type="caution">
    <text evidence="1">The sequence shown here is derived from an EMBL/GenBank/DDBJ whole genome shotgun (WGS) entry which is preliminary data.</text>
</comment>